<dbReference type="Proteomes" id="UP000504606">
    <property type="component" value="Unplaced"/>
</dbReference>
<feature type="compositionally biased region" description="Basic residues" evidence="14">
    <location>
        <begin position="646"/>
        <end position="655"/>
    </location>
</feature>
<evidence type="ECO:0000256" key="5">
    <source>
        <dbReference type="ARBA" id="ARBA00022737"/>
    </source>
</evidence>
<dbReference type="GO" id="GO:0031436">
    <property type="term" value="C:BRCA1-BARD1 complex"/>
    <property type="evidence" value="ECO:0007669"/>
    <property type="project" value="TreeGrafter"/>
</dbReference>
<dbReference type="PROSITE" id="PS50089">
    <property type="entry name" value="ZF_RING_2"/>
    <property type="match status" value="1"/>
</dbReference>
<evidence type="ECO:0000256" key="4">
    <source>
        <dbReference type="ARBA" id="ARBA00022723"/>
    </source>
</evidence>
<keyword evidence="4" id="KW-0479">Metal-binding</keyword>
<dbReference type="Gene3D" id="3.30.40.10">
    <property type="entry name" value="Zinc/RING finger domain, C3HC4 (zinc finger)"/>
    <property type="match status" value="1"/>
</dbReference>
<dbReference type="InterPro" id="IPR001357">
    <property type="entry name" value="BRCT_dom"/>
</dbReference>
<feature type="compositionally biased region" description="Low complexity" evidence="14">
    <location>
        <begin position="767"/>
        <end position="780"/>
    </location>
</feature>
<feature type="region of interest" description="Disordered" evidence="14">
    <location>
        <begin position="211"/>
        <end position="267"/>
    </location>
</feature>
<keyword evidence="9" id="KW-0234">DNA repair</keyword>
<feature type="compositionally biased region" description="Polar residues" evidence="14">
    <location>
        <begin position="181"/>
        <end position="191"/>
    </location>
</feature>
<dbReference type="GO" id="GO:0000724">
    <property type="term" value="P:double-strand break repair via homologous recombination"/>
    <property type="evidence" value="ECO:0007669"/>
    <property type="project" value="TreeGrafter"/>
</dbReference>
<dbReference type="Pfam" id="PF00097">
    <property type="entry name" value="zf-C3HC4"/>
    <property type="match status" value="1"/>
</dbReference>
<dbReference type="Pfam" id="PF00533">
    <property type="entry name" value="BRCT"/>
    <property type="match status" value="2"/>
</dbReference>
<evidence type="ECO:0000256" key="6">
    <source>
        <dbReference type="ARBA" id="ARBA00022763"/>
    </source>
</evidence>
<keyword evidence="3" id="KW-0158">Chromosome</keyword>
<evidence type="ECO:0000256" key="3">
    <source>
        <dbReference type="ARBA" id="ARBA00022454"/>
    </source>
</evidence>
<dbReference type="GO" id="GO:0008270">
    <property type="term" value="F:zinc ion binding"/>
    <property type="evidence" value="ECO:0007669"/>
    <property type="project" value="UniProtKB-KW"/>
</dbReference>
<feature type="region of interest" description="Disordered" evidence="14">
    <location>
        <begin position="738"/>
        <end position="780"/>
    </location>
</feature>
<dbReference type="SMART" id="SM00292">
    <property type="entry name" value="BRCT"/>
    <property type="match status" value="2"/>
</dbReference>
<dbReference type="KEGG" id="foc:113207315"/>
<evidence type="ECO:0000313" key="17">
    <source>
        <dbReference type="Proteomes" id="UP000504606"/>
    </source>
</evidence>
<evidence type="ECO:0000259" key="16">
    <source>
        <dbReference type="PROSITE" id="PS50172"/>
    </source>
</evidence>
<evidence type="ECO:0000256" key="7">
    <source>
        <dbReference type="ARBA" id="ARBA00022771"/>
    </source>
</evidence>
<dbReference type="InterPro" id="IPR031099">
    <property type="entry name" value="BRCA1-associated"/>
</dbReference>
<evidence type="ECO:0000259" key="15">
    <source>
        <dbReference type="PROSITE" id="PS50089"/>
    </source>
</evidence>
<keyword evidence="11" id="KW-0131">Cell cycle</keyword>
<feature type="region of interest" description="Disordered" evidence="14">
    <location>
        <begin position="154"/>
        <end position="191"/>
    </location>
</feature>
<dbReference type="InterPro" id="IPR001841">
    <property type="entry name" value="Znf_RING"/>
</dbReference>
<feature type="region of interest" description="Disordered" evidence="14">
    <location>
        <begin position="626"/>
        <end position="666"/>
    </location>
</feature>
<dbReference type="SUPFAM" id="SSF52113">
    <property type="entry name" value="BRCT domain"/>
    <property type="match status" value="2"/>
</dbReference>
<dbReference type="OrthoDB" id="7851896at2759"/>
<feature type="region of interest" description="Disordered" evidence="14">
    <location>
        <begin position="386"/>
        <end position="412"/>
    </location>
</feature>
<evidence type="ECO:0000256" key="14">
    <source>
        <dbReference type="SAM" id="MobiDB-lite"/>
    </source>
</evidence>
<evidence type="ECO:0000256" key="2">
    <source>
        <dbReference type="ARBA" id="ARBA00004286"/>
    </source>
</evidence>
<feature type="compositionally biased region" description="Polar residues" evidence="14">
    <location>
        <begin position="392"/>
        <end position="412"/>
    </location>
</feature>
<feature type="compositionally biased region" description="Polar residues" evidence="14">
    <location>
        <begin position="155"/>
        <end position="170"/>
    </location>
</feature>
<feature type="domain" description="BRCT" evidence="16">
    <location>
        <begin position="845"/>
        <end position="930"/>
    </location>
</feature>
<feature type="compositionally biased region" description="Low complexity" evidence="14">
    <location>
        <begin position="256"/>
        <end position="267"/>
    </location>
</feature>
<dbReference type="PROSITE" id="PS50172">
    <property type="entry name" value="BRCT"/>
    <property type="match status" value="2"/>
</dbReference>
<evidence type="ECO:0000256" key="8">
    <source>
        <dbReference type="ARBA" id="ARBA00022833"/>
    </source>
</evidence>
<keyword evidence="8" id="KW-0862">Zinc</keyword>
<proteinExistence type="predicted"/>
<evidence type="ECO:0000256" key="13">
    <source>
        <dbReference type="PROSITE-ProRule" id="PRU00175"/>
    </source>
</evidence>
<dbReference type="PANTHER" id="PTHR13763:SF0">
    <property type="entry name" value="BREAST CANCER TYPE 1 SUSCEPTIBILITY PROTEIN"/>
    <property type="match status" value="1"/>
</dbReference>
<dbReference type="RefSeq" id="XP_026279617.1">
    <property type="nucleotide sequence ID" value="XM_026423832.2"/>
</dbReference>
<evidence type="ECO:0000256" key="12">
    <source>
        <dbReference type="ARBA" id="ARBA00031556"/>
    </source>
</evidence>
<organism evidence="17 18">
    <name type="scientific">Frankliniella occidentalis</name>
    <name type="common">Western flower thrips</name>
    <name type="synonym">Euthrips occidentalis</name>
    <dbReference type="NCBI Taxonomy" id="133901"/>
    <lineage>
        <taxon>Eukaryota</taxon>
        <taxon>Metazoa</taxon>
        <taxon>Ecdysozoa</taxon>
        <taxon>Arthropoda</taxon>
        <taxon>Hexapoda</taxon>
        <taxon>Insecta</taxon>
        <taxon>Pterygota</taxon>
        <taxon>Neoptera</taxon>
        <taxon>Paraneoptera</taxon>
        <taxon>Thysanoptera</taxon>
        <taxon>Terebrantia</taxon>
        <taxon>Thripoidea</taxon>
        <taxon>Thripidae</taxon>
        <taxon>Frankliniella</taxon>
    </lineage>
</organism>
<dbReference type="CDD" id="cd17734">
    <property type="entry name" value="BRCT_Bard1_rpt1"/>
    <property type="match status" value="1"/>
</dbReference>
<feature type="domain" description="BRCT" evidence="16">
    <location>
        <begin position="948"/>
        <end position="1046"/>
    </location>
</feature>
<evidence type="ECO:0000256" key="11">
    <source>
        <dbReference type="ARBA" id="ARBA00023306"/>
    </source>
</evidence>
<keyword evidence="10" id="KW-0539">Nucleus</keyword>
<evidence type="ECO:0000256" key="10">
    <source>
        <dbReference type="ARBA" id="ARBA00023242"/>
    </source>
</evidence>
<dbReference type="PROSITE" id="PS00518">
    <property type="entry name" value="ZF_RING_1"/>
    <property type="match status" value="1"/>
</dbReference>
<dbReference type="GeneID" id="113207315"/>
<dbReference type="PANTHER" id="PTHR13763">
    <property type="entry name" value="BREAST CANCER TYPE 1 SUSCEPTIBILITY PROTEIN BRCA1"/>
    <property type="match status" value="1"/>
</dbReference>
<evidence type="ECO:0000313" key="18">
    <source>
        <dbReference type="RefSeq" id="XP_026279617.1"/>
    </source>
</evidence>
<gene>
    <name evidence="18" type="primary">LOC113207315</name>
</gene>
<dbReference type="InterPro" id="IPR017907">
    <property type="entry name" value="Znf_RING_CS"/>
</dbReference>
<dbReference type="InterPro" id="IPR013083">
    <property type="entry name" value="Znf_RING/FYVE/PHD"/>
</dbReference>
<dbReference type="InterPro" id="IPR036420">
    <property type="entry name" value="BRCT_dom_sf"/>
</dbReference>
<feature type="domain" description="RING-type" evidence="15">
    <location>
        <begin position="25"/>
        <end position="64"/>
    </location>
</feature>
<accession>A0A6J1SF38</accession>
<keyword evidence="6" id="KW-0227">DNA damage</keyword>
<evidence type="ECO:0000256" key="1">
    <source>
        <dbReference type="ARBA" id="ARBA00004123"/>
    </source>
</evidence>
<dbReference type="GO" id="GO:0005694">
    <property type="term" value="C:chromosome"/>
    <property type="evidence" value="ECO:0007669"/>
    <property type="project" value="UniProtKB-SubCell"/>
</dbReference>
<evidence type="ECO:0000256" key="9">
    <source>
        <dbReference type="ARBA" id="ARBA00023204"/>
    </source>
</evidence>
<dbReference type="SMART" id="SM00184">
    <property type="entry name" value="RING"/>
    <property type="match status" value="1"/>
</dbReference>
<dbReference type="AlphaFoldDB" id="A0A6J1SF38"/>
<dbReference type="GO" id="GO:0070531">
    <property type="term" value="C:BRCA1-A complex"/>
    <property type="evidence" value="ECO:0007669"/>
    <property type="project" value="TreeGrafter"/>
</dbReference>
<keyword evidence="5" id="KW-0677">Repeat</keyword>
<feature type="compositionally biased region" description="Polar residues" evidence="14">
    <location>
        <begin position="745"/>
        <end position="764"/>
    </location>
</feature>
<comment type="subcellular location">
    <subcellularLocation>
        <location evidence="2">Chromosome</location>
    </subcellularLocation>
    <subcellularLocation>
        <location evidence="1">Nucleus</location>
    </subcellularLocation>
</comment>
<dbReference type="SUPFAM" id="SSF57850">
    <property type="entry name" value="RING/U-box"/>
    <property type="match status" value="1"/>
</dbReference>
<reference evidence="18" key="1">
    <citation type="submission" date="2025-08" db="UniProtKB">
        <authorList>
            <consortium name="RefSeq"/>
        </authorList>
    </citation>
    <scope>IDENTIFICATION</scope>
    <source>
        <tissue evidence="18">Whole organism</tissue>
    </source>
</reference>
<sequence length="1073" mass="118154">MATKFSDKFICVANTLQTLQDNLQCVICLETLKQPVSTRCGHTFCQPCISRVVKGKNAVCPLCNARVNRRGIVENEKIKSLVQAVHVLMSSAQKDAAEMGCENLLDLAKEFRNSSRESSSPTGNVNAAVATDSGTKMVPPKTSKVETWLMCMSPTRPTQDSSPTIHADNTPNEESDPEMVSVSQIKPETSVSSKIKPLSACIEEDVDADEGNSKQFNFKPKPASKGRAAPKNISIKGKGKQESITNFLGKSKPCKSKPTTSVSSTASSYTITKYPDLKVPDPVVVILNREKENTTNPLPPRSPGWSRINKMKKDFSHPSKVLKVVNSKGGNSPIPVIEDGGSGDDQPCFSLSLDSPVLKKRAKMNEIVTNLESEIIIFEKSVHKKENKRSEQMFQPSTSTRSNHQQPVGSKVSSVQPRVRFYKLGPFIARKQQRVPIYLKGPLERADFFDVSSMGYRLLVDAETQTSPKSEKIAQFTVPNPQDTLSSPPLHARSQHRKSSEYDVDMMDAETVVFTQPLRRSDMVIPETLSHDEMIDSGEPVDFESALERDKSLSQISEIFLKGNDPINILSGSRQLSQESVSVVCSPNIENSPKKISDLESQSVINPTIDLDDSCSSVLDGKRSKRIRSLATSSESSDSEVGASKTKTKKKKRSKQPVLSDNEDSCNNQLDISIVDTEKIMANIEAELEESARPGSPVWIQQDSNKTILPMEQTSTNPQTFDENLDVLSDTSATQIDSDADSELINPTPQKQPSFLSRTVTQSDDIVPSSQPSGGSPPLQVSVLQATSTDLPEKESPCIPSVDPKDQKENTILDEICITGNREHVVEPMSLNTSSPAISLAVKPVFVCSSIPANMSSQVEKLAKMVGGEFSSKFSNNTTHLIVRVEEGNKADKTLKYLSAVACGKWVVTFPWVQKCLESNKLIPEEPYEAFDTTGEPGPRRSREARQSGQKLFGGFEFCCIGDFLDLSKSQLEELLVECGGSVVSKPTEFSFQDRIIPICLAQWEEEKEQEYSSWLDKYSSPLIQHEWVLDCIGKFSVTSFAPMLLCDVTDDVLTSMGIPPPLFEFTETDQDQ</sequence>
<feature type="region of interest" description="Disordered" evidence="14">
    <location>
        <begin position="479"/>
        <end position="500"/>
    </location>
</feature>
<dbReference type="Gene3D" id="3.40.50.10190">
    <property type="entry name" value="BRCT domain"/>
    <property type="match status" value="2"/>
</dbReference>
<name>A0A6J1SF38_FRAOC</name>
<dbReference type="GO" id="GO:0004842">
    <property type="term" value="F:ubiquitin-protein transferase activity"/>
    <property type="evidence" value="ECO:0007669"/>
    <property type="project" value="TreeGrafter"/>
</dbReference>
<protein>
    <recommendedName>
        <fullName evidence="12">RING-type E3 ubiquitin transferase BRCA1</fullName>
    </recommendedName>
</protein>
<dbReference type="GO" id="GO:0045944">
    <property type="term" value="P:positive regulation of transcription by RNA polymerase II"/>
    <property type="evidence" value="ECO:0007669"/>
    <property type="project" value="TreeGrafter"/>
</dbReference>
<feature type="compositionally biased region" description="Low complexity" evidence="14">
    <location>
        <begin position="629"/>
        <end position="645"/>
    </location>
</feature>
<dbReference type="InterPro" id="IPR018957">
    <property type="entry name" value="Znf_C3HC4_RING-type"/>
</dbReference>
<keyword evidence="17" id="KW-1185">Reference proteome</keyword>
<keyword evidence="7 13" id="KW-0863">Zinc-finger</keyword>